<feature type="transmembrane region" description="Helical" evidence="5">
    <location>
        <begin position="1903"/>
        <end position="1922"/>
    </location>
</feature>
<keyword evidence="5" id="KW-1133">Transmembrane helix</keyword>
<reference evidence="9" key="1">
    <citation type="journal article" date="2020" name="Microorganisms">
        <title>Complete Genome of a Member of a New Bacterial Lineage in the Microgenomates Group Reveals an Unusual Nucleotide Composition Disparity Between Two Strands of DNA and Limited Metabolic Potential.</title>
        <authorList>
            <person name="Kadnikov V.V."/>
            <person name="Mardanov A.V."/>
            <person name="Beletsky A.V."/>
            <person name="Karnachuk O.V."/>
            <person name="Ravin N.V."/>
        </authorList>
    </citation>
    <scope>NUCLEOTIDE SEQUENCE [LARGE SCALE GENOMIC DNA]</scope>
</reference>
<gene>
    <name evidence="8" type="ORF">MICH65_0444</name>
</gene>
<dbReference type="InterPro" id="IPR013783">
    <property type="entry name" value="Ig-like_fold"/>
</dbReference>
<feature type="region of interest" description="Disordered" evidence="4">
    <location>
        <begin position="2157"/>
        <end position="2201"/>
    </location>
</feature>
<feature type="signal peptide" evidence="6">
    <location>
        <begin position="1"/>
        <end position="29"/>
    </location>
</feature>
<dbReference type="Pfam" id="PF01345">
    <property type="entry name" value="DUF11"/>
    <property type="match status" value="1"/>
</dbReference>
<feature type="region of interest" description="Disordered" evidence="4">
    <location>
        <begin position="2112"/>
        <end position="2145"/>
    </location>
</feature>
<feature type="chain" id="PRO_5032692555" description="DUF11 domain-containing protein" evidence="6">
    <location>
        <begin position="30"/>
        <end position="2228"/>
    </location>
</feature>
<dbReference type="KEGG" id="caqa:MICH65_0444"/>
<name>A0A857N5A1_9BACT</name>
<dbReference type="RefSeq" id="WP_161931806.1">
    <property type="nucleotide sequence ID" value="NZ_CP047901.1"/>
</dbReference>
<evidence type="ECO:0000313" key="9">
    <source>
        <dbReference type="Proteomes" id="UP000463983"/>
    </source>
</evidence>
<dbReference type="PANTHER" id="PTHR36108">
    <property type="entry name" value="COLOSSIN-B-RELATED"/>
    <property type="match status" value="1"/>
</dbReference>
<evidence type="ECO:0000256" key="5">
    <source>
        <dbReference type="SAM" id="Phobius"/>
    </source>
</evidence>
<dbReference type="SUPFAM" id="SSF49478">
    <property type="entry name" value="Cna protein B-type domain"/>
    <property type="match status" value="1"/>
</dbReference>
<keyword evidence="9" id="KW-1185">Reference proteome</keyword>
<comment type="similarity">
    <text evidence="1">Belongs to the serine-aspartate repeat-containing protein (SDr) family.</text>
</comment>
<dbReference type="PANTHER" id="PTHR36108:SF13">
    <property type="entry name" value="COLOSSIN-B-RELATED"/>
    <property type="match status" value="1"/>
</dbReference>
<keyword evidence="3 6" id="KW-0732">Signal</keyword>
<dbReference type="InterPro" id="IPR001434">
    <property type="entry name" value="OmcB-like_DUF11"/>
</dbReference>
<dbReference type="Proteomes" id="UP000463983">
    <property type="component" value="Chromosome"/>
</dbReference>
<keyword evidence="5" id="KW-0472">Membrane</keyword>
<protein>
    <recommendedName>
        <fullName evidence="7">DUF11 domain-containing protein</fullName>
    </recommendedName>
</protein>
<feature type="compositionally biased region" description="Acidic residues" evidence="4">
    <location>
        <begin position="2166"/>
        <end position="2177"/>
    </location>
</feature>
<evidence type="ECO:0000256" key="3">
    <source>
        <dbReference type="ARBA" id="ARBA00022729"/>
    </source>
</evidence>
<sequence length="2228" mass="243606">MKKIWIKRFTSLALSLILLTNSLTPYILAQEITPSPEPTPTTETTPTPEPTLTATPTPETTPTPTLEVTPEVTPEVIPTPLPDTNPVDPDLATTPSDPVPSPTPSVDLDSPDAQGSAQLTPSLSTDKDDYAPTETVIISGSDYQPNTTYTLVISSQDEPTVRYETSITSTENGSIYYAYQLDGIYRPNYLIEVFLGSSLVKSTTFTDSVSEYPKTICHHNPGNEVTLTFHNAQSYSGHLGTPHNDKVYDTDGPCDDSQPTEEIIVVYHSDLATDLSDVMAKPKSWFFYNDESNTIDNSLGSFVIGPGTPPRGDGSVEISVSGTQRRNLATYQFSGIPLASITTLAYSTYNPSAGNGGSANRVGYLGFNVDFDGSDTWQKRLLFHPTANGTVQQDTWQKWDAINNGNALWSWSGLSGHGGSATKWPDGSTSEYRSINELVAAFPNIRIRVSDPWMGIRVGEPYSDGYTENIDLFKFGTANHTTIWDFEPGQSQPEPVCGNGLVEDGEQCDYSSLNGSSPCSSSCQWIAECRPENLANGGFDIPTVAHSKKWDIFENEEVPGWTAEWYGGSSSYSGQDRPSPKIEIHAGVNNWAPVDNPYVELDSDWVGPDGNLNNEPASTTLSQQVPTIPGYQYTLSWKHSPRPKHNNNHLQVKVNGGEVFNSGILSGSSGINWVTETHTFTANSDLTTISFTELGKADSFGMFLDDVSLECIGSCQEISGQKIDGRSEQGIDGWNIYLTKAISEEIAVPALNAPTISGPVLDSGKQYIILASGTYSAGDTITADAEYSVTSKFSGDTWTDLVTGYESHGDHLLDLELGGVADPPFWGEYHNSHTYTALVAGNNTAITFKLNDFYPYNNSGSLTVQVFEVIDTRVTRDGGLYTFGEMCSAETLYIFEENRPLWTRNSPSSGFYPVGQLETYDFANSMVAGTISGHKWNDINGDGQRGDEPGLEGWQIIVHPTNQDPYQIITLNTNDSNGEDSLPLTAGRTYLIEAEGTWNNKNGAEYNDADYASTDDWSTYFNYDDDSSRDPRIVDLVIDDQDVDWGSYNQNHLYKTVLKGSGVSKNFKISEAGGPISWYNDNLGTLTIRIYDVTDQIYTTDQDGYYTATNLEPGEYQVIELNQEGWIQTYPTNPKYHHLTLNSHDELTADFGNQQDLPKISDVTVCKVNDNQTPLSGWNVGLLGKKIGTYTVPVNNTSVSTADLPAGDYALLAHGTYRFANWGDAGIADAGYSLRIPGQSYSAHTNPYDTWVSGDELNTPGALEIQVNGNNVDWGLFSDVHEYLYSLSSHPGGSLSFKIYDNVISDNINSITNPLSVSVYQGFTGTTSENGCVTFEDVPYGDYTLYESLQAGWENIEGHDTQVTVDSSTEEFTLINLANKSISGFKYEDTGTGTKILSDWAIQLFSCAAHGDCSSEPIITTTTTVNGYDFQNLTSGYYLVKEEAREGWSPKQSLSWFVDLVNQQSVQVDFTNARNSSITACKVEDSDGNTTTTDDQNIVAGWPISLYQNGQPVDTQETENDGCYTWTDLDPYQSYKISENVENSGYIALSDTEHTFESLTPGQDNQYTFVNFRMGMVKGYKYHDINANGSQQLYDELSNPYEGYLNDWEICLVPHQQGEEHEISLLSANESIPEGSNCVLTGAGEWPDGYYEFINLGPGTYRLYETPQPDWIQTEPSDPNGYIFTITSGFGMGEGGWYNFGNYSPSDLVLTKSVTRSGDTATYTLTVRNEGIGQVDDVSITDTLPEGFVLDTGSVTLTRPDSTTINPPTSGTNPYTWDIAPVIYQYNSEDEYPEIYTLTYDVDVSAVDISGDHTNVAVANGDDPGQSPVFSNYATALLAIASDLDYSAGVSGDQQGDVLGASTSTGQVLGAATGTPSLWALLGLLFIALGLVLRLPKDKIKKLIATLALTLIPLVVSSPVLAEEPKPDTTAPSVHIVNLPTYKNTNSFEISYTALDAGTSGLREVTLEFRREGQSWQNLTTLTSSSGKFMVNSSHITQDDKYYFRSTACDHAGNCASDETSTIVDRELPPAPESFQKSWKDEYAYILKWHNPSSTQSYKVYIYRYHEPVFIAQDASLIAVLDVTPNTDIEWQNSHPEPKPYYYAIRNVDPAGNTSGLVSDPETTATTTSSSQSAPEGTPVTGSESFSGTKLVAAQSGSGQILGEQDSQDEDQDEEGSEVSPDSDAIDQALDQATPEGGPDSSPSILWRILIIIAVGIILIYIFYIRKK</sequence>
<feature type="compositionally biased region" description="Low complexity" evidence="4">
    <location>
        <begin position="40"/>
        <end position="76"/>
    </location>
</feature>
<dbReference type="NCBIfam" id="TIGR01451">
    <property type="entry name" value="B_ant_repeat"/>
    <property type="match status" value="1"/>
</dbReference>
<dbReference type="Gene3D" id="2.60.40.10">
    <property type="entry name" value="Immunoglobulins"/>
    <property type="match status" value="4"/>
</dbReference>
<evidence type="ECO:0000256" key="6">
    <source>
        <dbReference type="SAM" id="SignalP"/>
    </source>
</evidence>
<feature type="transmembrane region" description="Helical" evidence="5">
    <location>
        <begin position="2205"/>
        <end position="2225"/>
    </location>
</feature>
<feature type="compositionally biased region" description="Polar residues" evidence="4">
    <location>
        <begin position="113"/>
        <end position="124"/>
    </location>
</feature>
<dbReference type="InterPro" id="IPR047589">
    <property type="entry name" value="DUF11_rpt"/>
</dbReference>
<feature type="domain" description="DUF11" evidence="7">
    <location>
        <begin position="1707"/>
        <end position="1823"/>
    </location>
</feature>
<feature type="compositionally biased region" description="Low complexity" evidence="4">
    <location>
        <begin position="2123"/>
        <end position="2134"/>
    </location>
</feature>
<organism evidence="8 9">
    <name type="scientific">Candidatus Chazhemtobacterium aquaticus</name>
    <dbReference type="NCBI Taxonomy" id="2715735"/>
    <lineage>
        <taxon>Bacteria</taxon>
        <taxon>Candidatus Chazhemtobacteraceae</taxon>
        <taxon>Candidatus Chazhemtobacterium</taxon>
    </lineage>
</organism>
<evidence type="ECO:0000256" key="1">
    <source>
        <dbReference type="ARBA" id="ARBA00007257"/>
    </source>
</evidence>
<evidence type="ECO:0000313" key="8">
    <source>
        <dbReference type="EMBL" id="QHO63425.1"/>
    </source>
</evidence>
<keyword evidence="2" id="KW-0964">Secreted</keyword>
<accession>A0A857N5A1</accession>
<keyword evidence="5" id="KW-0812">Transmembrane</keyword>
<proteinExistence type="inferred from homology"/>
<evidence type="ECO:0000259" key="7">
    <source>
        <dbReference type="Pfam" id="PF01345"/>
    </source>
</evidence>
<feature type="transmembrane region" description="Helical" evidence="5">
    <location>
        <begin position="1878"/>
        <end position="1896"/>
    </location>
</feature>
<dbReference type="EMBL" id="CP047901">
    <property type="protein sequence ID" value="QHO63425.1"/>
    <property type="molecule type" value="Genomic_DNA"/>
</dbReference>
<evidence type="ECO:0000256" key="2">
    <source>
        <dbReference type="ARBA" id="ARBA00022525"/>
    </source>
</evidence>
<evidence type="ECO:0000256" key="4">
    <source>
        <dbReference type="SAM" id="MobiDB-lite"/>
    </source>
</evidence>
<feature type="region of interest" description="Disordered" evidence="4">
    <location>
        <begin position="31"/>
        <end position="130"/>
    </location>
</feature>